<organism evidence="2">
    <name type="scientific">Salix viminalis</name>
    <name type="common">Common osier</name>
    <name type="synonym">Basket willow</name>
    <dbReference type="NCBI Taxonomy" id="40686"/>
    <lineage>
        <taxon>Eukaryota</taxon>
        <taxon>Viridiplantae</taxon>
        <taxon>Streptophyta</taxon>
        <taxon>Embryophyta</taxon>
        <taxon>Tracheophyta</taxon>
        <taxon>Spermatophyta</taxon>
        <taxon>Magnoliopsida</taxon>
        <taxon>eudicotyledons</taxon>
        <taxon>Gunneridae</taxon>
        <taxon>Pentapetalae</taxon>
        <taxon>rosids</taxon>
        <taxon>fabids</taxon>
        <taxon>Malpighiales</taxon>
        <taxon>Salicaceae</taxon>
        <taxon>Saliceae</taxon>
        <taxon>Salix</taxon>
    </lineage>
</organism>
<protein>
    <submittedName>
        <fullName evidence="2">Uncharacterized protein</fullName>
    </submittedName>
</protein>
<feature type="region of interest" description="Disordered" evidence="1">
    <location>
        <begin position="1"/>
        <end position="26"/>
    </location>
</feature>
<reference evidence="2" key="1">
    <citation type="submission" date="2019-03" db="EMBL/GenBank/DDBJ databases">
        <authorList>
            <person name="Mank J."/>
            <person name="Almeida P."/>
        </authorList>
    </citation>
    <scope>NUCLEOTIDE SEQUENCE</scope>
    <source>
        <strain evidence="2">78183</strain>
    </source>
</reference>
<evidence type="ECO:0000256" key="1">
    <source>
        <dbReference type="SAM" id="MobiDB-lite"/>
    </source>
</evidence>
<evidence type="ECO:0000313" key="2">
    <source>
        <dbReference type="EMBL" id="VFU34530.1"/>
    </source>
</evidence>
<accession>A0A6N2L2K2</accession>
<sequence length="88" mass="9643">MELNHHLSVDSDRCPHQNPKNSSLNSSKLPSIGFSILGVSVGVEERIDIAESSIGNELIEQEGDGMVVEPHDGMEFESEDAAKIFFDE</sequence>
<name>A0A6N2L2K2_SALVM</name>
<dbReference type="AlphaFoldDB" id="A0A6N2L2K2"/>
<proteinExistence type="predicted"/>
<gene>
    <name evidence="2" type="ORF">SVIM_LOCUS165880</name>
</gene>
<feature type="compositionally biased region" description="Basic and acidic residues" evidence="1">
    <location>
        <begin position="1"/>
        <end position="15"/>
    </location>
</feature>
<dbReference type="EMBL" id="CAADRP010001013">
    <property type="protein sequence ID" value="VFU34530.1"/>
    <property type="molecule type" value="Genomic_DNA"/>
</dbReference>